<accession>A0A7D9L8S5</accession>
<dbReference type="Pfam" id="PF23860">
    <property type="entry name" value="Ribophorin_II_3rd"/>
    <property type="match status" value="1"/>
</dbReference>
<comment type="similarity">
    <text evidence="3">Belongs to the SWP1 family.</text>
</comment>
<feature type="domain" description="Ribophorin II second" evidence="6">
    <location>
        <begin position="271"/>
        <end position="372"/>
    </location>
</feature>
<dbReference type="PANTHER" id="PTHR12640">
    <property type="entry name" value="RIBOPHORIN II"/>
    <property type="match status" value="1"/>
</dbReference>
<evidence type="ECO:0000259" key="6">
    <source>
        <dbReference type="Pfam" id="PF23861"/>
    </source>
</evidence>
<dbReference type="GO" id="GO:0006487">
    <property type="term" value="P:protein N-linked glycosylation"/>
    <property type="evidence" value="ECO:0007669"/>
    <property type="project" value="UniProtKB-UniRule"/>
</dbReference>
<name>A0A7D9L8S5_PARCT</name>
<comment type="function">
    <text evidence="3">Subunit of the oligosaccharyl transferase (OST) complex that catalyzes the initial transfer of a defined glycan (Glc(3)Man(9)GlcNAc(2) in eukaryotes) from the lipid carrier dolichol-pyrophosphate to an asparagine residue within an Asn-X-Ser/Thr consensus motif in nascent polypeptide chains, the first step in protein N-glycosylation. N-glycosylation occurs cotranslationally and the complex associates with the Sec61 complex at the channel-forming translocon complex that mediates protein translocation across the endoplasmic reticulum (ER). All subunits are required for a maximal enzyme activity.</text>
</comment>
<keyword evidence="3" id="KW-0732">Signal</keyword>
<gene>
    <name evidence="7" type="ORF">PACLA_8A005107</name>
</gene>
<reference evidence="7" key="1">
    <citation type="submission" date="2020-04" db="EMBL/GenBank/DDBJ databases">
        <authorList>
            <person name="Alioto T."/>
            <person name="Alioto T."/>
            <person name="Gomez Garrido J."/>
        </authorList>
    </citation>
    <scope>NUCLEOTIDE SEQUENCE</scope>
    <source>
        <strain evidence="7">A484AB</strain>
    </source>
</reference>
<evidence type="ECO:0000313" key="7">
    <source>
        <dbReference type="EMBL" id="CAB4029759.1"/>
    </source>
</evidence>
<evidence type="ECO:0000256" key="3">
    <source>
        <dbReference type="RuleBase" id="RU366029"/>
    </source>
</evidence>
<dbReference type="OrthoDB" id="432292at2759"/>
<dbReference type="EMBL" id="CACRXK020016388">
    <property type="protein sequence ID" value="CAB4029759.1"/>
    <property type="molecule type" value="Genomic_DNA"/>
</dbReference>
<feature type="signal peptide" evidence="3">
    <location>
        <begin position="1"/>
        <end position="21"/>
    </location>
</feature>
<protein>
    <recommendedName>
        <fullName evidence="1 3">Dolichyl-diphosphooligosaccharide--protein glycosyltransferase subunit 2</fullName>
    </recommendedName>
    <alternativeName>
        <fullName evidence="3">Ribophorin-2</fullName>
    </alternativeName>
</protein>
<sequence length="436" mass="47890">MAARVATSVLVLLGVVAVGLCVTPTTVLTVEEQSRIKDQLTQNLPGKDLETAYYNVASLKLLNSNVPKAEEICKFVNKQVDSGDVASIFYASSVGKLLGNCQVKVENAQATLAAAISEKSDTEKIRFAVGSLVNLGLKVDEKATSDALKSILKEEKEEFVPSVTNTLYAASHLAGDVSFAFDVIEDAVAQADEIEDTYLQFEGGLKMTGDFITGVYKLAAHMKKAPTITEDQAIKFASYLLSRKYIQSSQDTFFLLSSLNTFADNQFQVPVIARLYSNTAISEDNKLVKVRVTNTLDKAFSKMTVTADSILDKNDEELAARKPFVEQKDFYQLDVMSFKPSAGFYKMALSLKPSKPDKRLLGLTPDEITFKVVTKVMVQDIKVTILDKEHASQVNSVSVMYPRGLEKTLEADHHQKVTMTFSLKDISSGKVMTAHQ</sequence>
<keyword evidence="8" id="KW-1185">Reference proteome</keyword>
<dbReference type="AlphaFoldDB" id="A0A7D9L8S5"/>
<dbReference type="UniPathway" id="UPA00378"/>
<keyword evidence="3" id="KW-0256">Endoplasmic reticulum</keyword>
<comment type="subcellular location">
    <subcellularLocation>
        <location evidence="3">Endoplasmic reticulum membrane</location>
        <topology evidence="3">Multi-pass membrane protein</topology>
    </subcellularLocation>
</comment>
<dbReference type="InterPro" id="IPR055374">
    <property type="entry name" value="Ribophorin_II_3rd"/>
</dbReference>
<comment type="pathway">
    <text evidence="3">Protein modification; protein glycosylation.</text>
</comment>
<comment type="caution">
    <text evidence="7">The sequence shown here is derived from an EMBL/GenBank/DDBJ whole genome shotgun (WGS) entry which is preliminary data.</text>
</comment>
<dbReference type="InterPro" id="IPR008814">
    <property type="entry name" value="Swp1"/>
</dbReference>
<organism evidence="7 8">
    <name type="scientific">Paramuricea clavata</name>
    <name type="common">Red gorgonian</name>
    <name type="synonym">Violescent sea-whip</name>
    <dbReference type="NCBI Taxonomy" id="317549"/>
    <lineage>
        <taxon>Eukaryota</taxon>
        <taxon>Metazoa</taxon>
        <taxon>Cnidaria</taxon>
        <taxon>Anthozoa</taxon>
        <taxon>Octocorallia</taxon>
        <taxon>Malacalcyonacea</taxon>
        <taxon>Plexauridae</taxon>
        <taxon>Paramuricea</taxon>
    </lineage>
</organism>
<proteinExistence type="inferred from homology"/>
<comment type="subunit">
    <text evidence="2">Component of the oligosaccharyltransferase (OST) complex. OST exists in two different complex forms which contain common core subunits RPN1, RPN2, OST48, OST4, DAD1 and TMEM258, either STT3A or STT3B as catalytic subunits, and form-specific accessory subunits. STT3A complex assembly occurs through the formation of 3 subcomplexes. Subcomplex 1 contains RPN1 and TMEM258, subcomplex 2 contains the STT3A-specific subunits STT3A, DC2/OSTC, and KCP2 as well as the core subunit OST4, and subcomplex 3 contains RPN2, DAD1, and OST48. The STT3A complex can form stable complexes with the Sec61 complex or with both the Sec61 and TRAP complexes. Interacts with DDI2. Interacts with TMEM35A/NACHO.</text>
</comment>
<dbReference type="Pfam" id="PF05817">
    <property type="entry name" value="Ribophorin_II"/>
    <property type="match status" value="1"/>
</dbReference>
<feature type="chain" id="PRO_5040558257" description="Dolichyl-diphosphooligosaccharide--protein glycosyltransferase subunit 2" evidence="3">
    <location>
        <begin position="22"/>
        <end position="436"/>
    </location>
</feature>
<feature type="non-terminal residue" evidence="7">
    <location>
        <position position="436"/>
    </location>
</feature>
<feature type="domain" description="Ribophorin II third" evidence="5">
    <location>
        <begin position="380"/>
        <end position="436"/>
    </location>
</feature>
<evidence type="ECO:0000259" key="4">
    <source>
        <dbReference type="Pfam" id="PF05817"/>
    </source>
</evidence>
<dbReference type="InterPro" id="IPR055373">
    <property type="entry name" value="Ribophorin_II_N"/>
</dbReference>
<evidence type="ECO:0000256" key="1">
    <source>
        <dbReference type="ARBA" id="ARBA00017612"/>
    </source>
</evidence>
<evidence type="ECO:0000313" key="8">
    <source>
        <dbReference type="Proteomes" id="UP001152795"/>
    </source>
</evidence>
<dbReference type="GO" id="GO:0008250">
    <property type="term" value="C:oligosaccharyltransferase complex"/>
    <property type="evidence" value="ECO:0007669"/>
    <property type="project" value="UniProtKB-UniRule"/>
</dbReference>
<evidence type="ECO:0000256" key="2">
    <source>
        <dbReference type="ARBA" id="ARBA00046750"/>
    </source>
</evidence>
<dbReference type="Proteomes" id="UP001152795">
    <property type="component" value="Unassembled WGS sequence"/>
</dbReference>
<feature type="domain" description="Ribophorin II N-terminal" evidence="4">
    <location>
        <begin position="28"/>
        <end position="263"/>
    </location>
</feature>
<evidence type="ECO:0000259" key="5">
    <source>
        <dbReference type="Pfam" id="PF23860"/>
    </source>
</evidence>
<dbReference type="Pfam" id="PF23861">
    <property type="entry name" value="Ribophorin_II_2nd"/>
    <property type="match status" value="1"/>
</dbReference>
<dbReference type="PANTHER" id="PTHR12640:SF0">
    <property type="entry name" value="DOLICHYL-DIPHOSPHOOLIGOSACCHARIDE--PROTEIN GLYCOSYLTRANSFERASE SUBUNIT 2"/>
    <property type="match status" value="1"/>
</dbReference>
<dbReference type="InterPro" id="IPR055375">
    <property type="entry name" value="Ribophorin_II_2nd"/>
</dbReference>